<proteinExistence type="predicted"/>
<accession>A0AA97HZ50</accession>
<dbReference type="PANTHER" id="PTHR20941">
    <property type="entry name" value="FOLATE SYNTHESIS PROTEINS"/>
    <property type="match status" value="1"/>
</dbReference>
<gene>
    <name evidence="10" type="primary">folP</name>
    <name evidence="10" type="ORF">RB602_10115</name>
</gene>
<name>A0AA97HZ50_9SPHN</name>
<organism evidence="10 11">
    <name type="scientific">Alterisphingorhabdus coralli</name>
    <dbReference type="NCBI Taxonomy" id="3071408"/>
    <lineage>
        <taxon>Bacteria</taxon>
        <taxon>Pseudomonadati</taxon>
        <taxon>Pseudomonadota</taxon>
        <taxon>Alphaproteobacteria</taxon>
        <taxon>Sphingomonadales</taxon>
        <taxon>Sphingomonadaceae</taxon>
        <taxon>Alterisphingorhabdus (ex Yan et al. 2024)</taxon>
    </lineage>
</organism>
<dbReference type="RefSeq" id="WP_317080443.1">
    <property type="nucleotide sequence ID" value="NZ_CP136594.1"/>
</dbReference>
<evidence type="ECO:0000256" key="3">
    <source>
        <dbReference type="ARBA" id="ARBA00004763"/>
    </source>
</evidence>
<feature type="domain" description="Pterin-binding" evidence="9">
    <location>
        <begin position="97"/>
        <end position="351"/>
    </location>
</feature>
<dbReference type="InterPro" id="IPR045031">
    <property type="entry name" value="DHP_synth-like"/>
</dbReference>
<evidence type="ECO:0000256" key="4">
    <source>
        <dbReference type="ARBA" id="ARBA00012458"/>
    </source>
</evidence>
<comment type="pathway">
    <text evidence="3">Cofactor biosynthesis; tetrahydrofolate biosynthesis; 7,8-dihydrofolate from 2-amino-4-hydroxy-6-hydroxymethyl-7,8-dihydropteridine diphosphate and 4-aminobenzoate: step 1/2.</text>
</comment>
<dbReference type="PANTHER" id="PTHR20941:SF1">
    <property type="entry name" value="FOLIC ACID SYNTHESIS PROTEIN FOL1"/>
    <property type="match status" value="1"/>
</dbReference>
<keyword evidence="8" id="KW-0289">Folate biosynthesis</keyword>
<evidence type="ECO:0000259" key="9">
    <source>
        <dbReference type="PROSITE" id="PS50972"/>
    </source>
</evidence>
<dbReference type="InterPro" id="IPR000489">
    <property type="entry name" value="Pterin-binding_dom"/>
</dbReference>
<evidence type="ECO:0000256" key="1">
    <source>
        <dbReference type="ARBA" id="ARBA00000012"/>
    </source>
</evidence>
<reference evidence="10 11" key="1">
    <citation type="submission" date="2023-10" db="EMBL/GenBank/DDBJ databases">
        <title>Complete genome sequence of a Sphingomonadaceae bacterium.</title>
        <authorList>
            <person name="Yan C."/>
        </authorList>
    </citation>
    <scope>NUCLEOTIDE SEQUENCE [LARGE SCALE GENOMIC DNA]</scope>
    <source>
        <strain evidence="10 11">SCSIO 66989</strain>
    </source>
</reference>
<sequence length="364" mass="39203">MRAYLHPVALAQSPQAVEGSAIRLGGSMVWANMLRLDCWDGDTLAYRAVIVADTFNNDTLADVPKAAREQVQRQYANLQEAHAPIALQQRTLRFDQPQIMGILNVTPDSFSDGGEHDTPHQAVDAGFAMTSHGAAMVDIGGESTRPNAQTVWEGDEIARIEPVVQQLVASGTIISIDTRNAAVMEAALAAGAALVNDISALLYDHRSIEVILKADCPVVLMHAPSQGDDPHENDKGYSDVVRDVFDWLAERIDAVAAAGVKREKIIIDPGLGFGKSLGDNLALLNALPLFHALGQPLLVGASRKRMIGALSNEEPTDQRLPGSLALALHAMNSGTHILRVHDVPETLQAMRVWRGLRDSALTSF</sequence>
<protein>
    <recommendedName>
        <fullName evidence="4">dihydropteroate synthase</fullName>
        <ecNumber evidence="4">2.5.1.15</ecNumber>
    </recommendedName>
</protein>
<dbReference type="GO" id="GO:0004156">
    <property type="term" value="F:dihydropteroate synthase activity"/>
    <property type="evidence" value="ECO:0007669"/>
    <property type="project" value="UniProtKB-EC"/>
</dbReference>
<dbReference type="Pfam" id="PF00809">
    <property type="entry name" value="Pterin_bind"/>
    <property type="match status" value="1"/>
</dbReference>
<dbReference type="SUPFAM" id="SSF51717">
    <property type="entry name" value="Dihydropteroate synthetase-like"/>
    <property type="match status" value="1"/>
</dbReference>
<dbReference type="PROSITE" id="PS00793">
    <property type="entry name" value="DHPS_2"/>
    <property type="match status" value="1"/>
</dbReference>
<evidence type="ECO:0000256" key="7">
    <source>
        <dbReference type="ARBA" id="ARBA00022842"/>
    </source>
</evidence>
<evidence type="ECO:0000256" key="2">
    <source>
        <dbReference type="ARBA" id="ARBA00001946"/>
    </source>
</evidence>
<keyword evidence="7" id="KW-0460">Magnesium</keyword>
<dbReference type="InterPro" id="IPR011005">
    <property type="entry name" value="Dihydropteroate_synth-like_sf"/>
</dbReference>
<comment type="cofactor">
    <cofactor evidence="2">
        <name>Mg(2+)</name>
        <dbReference type="ChEBI" id="CHEBI:18420"/>
    </cofactor>
</comment>
<dbReference type="PROSITE" id="PS00792">
    <property type="entry name" value="DHPS_1"/>
    <property type="match status" value="1"/>
</dbReference>
<dbReference type="GO" id="GO:0005829">
    <property type="term" value="C:cytosol"/>
    <property type="evidence" value="ECO:0007669"/>
    <property type="project" value="TreeGrafter"/>
</dbReference>
<evidence type="ECO:0000256" key="8">
    <source>
        <dbReference type="ARBA" id="ARBA00022909"/>
    </source>
</evidence>
<dbReference type="InterPro" id="IPR006390">
    <property type="entry name" value="DHP_synth_dom"/>
</dbReference>
<keyword evidence="11" id="KW-1185">Reference proteome</keyword>
<dbReference type="EMBL" id="CP136594">
    <property type="protein sequence ID" value="WOE74209.1"/>
    <property type="molecule type" value="Genomic_DNA"/>
</dbReference>
<comment type="catalytic activity">
    <reaction evidence="1">
        <text>(7,8-dihydropterin-6-yl)methyl diphosphate + 4-aminobenzoate = 7,8-dihydropteroate + diphosphate</text>
        <dbReference type="Rhea" id="RHEA:19949"/>
        <dbReference type="ChEBI" id="CHEBI:17836"/>
        <dbReference type="ChEBI" id="CHEBI:17839"/>
        <dbReference type="ChEBI" id="CHEBI:33019"/>
        <dbReference type="ChEBI" id="CHEBI:72950"/>
        <dbReference type="EC" id="2.5.1.15"/>
    </reaction>
</comment>
<dbReference type="KEGG" id="acoa:RB602_10115"/>
<evidence type="ECO:0000256" key="5">
    <source>
        <dbReference type="ARBA" id="ARBA00022679"/>
    </source>
</evidence>
<dbReference type="GO" id="GO:0046872">
    <property type="term" value="F:metal ion binding"/>
    <property type="evidence" value="ECO:0007669"/>
    <property type="project" value="UniProtKB-KW"/>
</dbReference>
<dbReference type="GO" id="GO:0046656">
    <property type="term" value="P:folic acid biosynthetic process"/>
    <property type="evidence" value="ECO:0007669"/>
    <property type="project" value="UniProtKB-KW"/>
</dbReference>
<keyword evidence="6" id="KW-0479">Metal-binding</keyword>
<evidence type="ECO:0000313" key="10">
    <source>
        <dbReference type="EMBL" id="WOE74209.1"/>
    </source>
</evidence>
<dbReference type="GO" id="GO:0046654">
    <property type="term" value="P:tetrahydrofolate biosynthetic process"/>
    <property type="evidence" value="ECO:0007669"/>
    <property type="project" value="TreeGrafter"/>
</dbReference>
<dbReference type="Gene3D" id="3.20.20.20">
    <property type="entry name" value="Dihydropteroate synthase-like"/>
    <property type="match status" value="1"/>
</dbReference>
<dbReference type="AlphaFoldDB" id="A0AA97HZ50"/>
<dbReference type="EC" id="2.5.1.15" evidence="4"/>
<evidence type="ECO:0000256" key="6">
    <source>
        <dbReference type="ARBA" id="ARBA00022723"/>
    </source>
</evidence>
<dbReference type="PROSITE" id="PS50972">
    <property type="entry name" value="PTERIN_BINDING"/>
    <property type="match status" value="1"/>
</dbReference>
<dbReference type="NCBIfam" id="TIGR01496">
    <property type="entry name" value="DHPS"/>
    <property type="match status" value="1"/>
</dbReference>
<keyword evidence="5 10" id="KW-0808">Transferase</keyword>
<dbReference type="CDD" id="cd00739">
    <property type="entry name" value="DHPS"/>
    <property type="match status" value="1"/>
</dbReference>
<dbReference type="Proteomes" id="UP001302429">
    <property type="component" value="Chromosome"/>
</dbReference>
<evidence type="ECO:0000313" key="11">
    <source>
        <dbReference type="Proteomes" id="UP001302429"/>
    </source>
</evidence>